<dbReference type="HOGENOM" id="CLU_165255_0_1_2"/>
<dbReference type="Proteomes" id="UP000002063">
    <property type="component" value="Chromosome"/>
</dbReference>
<feature type="domain" description="UPF0033" evidence="1">
    <location>
        <begin position="4"/>
        <end position="28"/>
    </location>
</feature>
<dbReference type="SUPFAM" id="SSF64307">
    <property type="entry name" value="SirA-like"/>
    <property type="match status" value="1"/>
</dbReference>
<evidence type="ECO:0000259" key="1">
    <source>
        <dbReference type="PROSITE" id="PS01148"/>
    </source>
</evidence>
<dbReference type="InterPro" id="IPR001455">
    <property type="entry name" value="TusA-like"/>
</dbReference>
<dbReference type="STRING" id="579137.Metvu_0623"/>
<dbReference type="CDD" id="cd00291">
    <property type="entry name" value="SirA_YedF_YeeD"/>
    <property type="match status" value="1"/>
</dbReference>
<dbReference type="PROSITE" id="PS01148">
    <property type="entry name" value="UPF0033"/>
    <property type="match status" value="1"/>
</dbReference>
<accession>C9RFY0</accession>
<name>C9RFY0_METVM</name>
<keyword evidence="3" id="KW-1185">Reference proteome</keyword>
<dbReference type="InterPro" id="IPR036868">
    <property type="entry name" value="TusA-like_sf"/>
</dbReference>
<dbReference type="OrthoDB" id="45650at2157"/>
<sequence>MKTLDVKGDVCPVPVLKTKKALEELEEGEELEVIGDYKPALENIKRFVENNGYTVVLAEETEDGFRIVIKK</sequence>
<evidence type="ECO:0000313" key="2">
    <source>
        <dbReference type="EMBL" id="ACX72482.1"/>
    </source>
</evidence>
<dbReference type="Gene3D" id="3.30.110.40">
    <property type="entry name" value="TusA-like domain"/>
    <property type="match status" value="1"/>
</dbReference>
<dbReference type="PANTHER" id="PTHR33279:SF18">
    <property type="entry name" value="SULFUR CARRIER PROTEIN MJ0990-RELATED"/>
    <property type="match status" value="1"/>
</dbReference>
<reference evidence="2" key="1">
    <citation type="submission" date="2009-10" db="EMBL/GenBank/DDBJ databases">
        <title>Complete sequence of chromosome of Methanocaldococcus vulcanius M7.</title>
        <authorList>
            <consortium name="US DOE Joint Genome Institute"/>
            <person name="Lucas S."/>
            <person name="Copeland A."/>
            <person name="Lapidus A."/>
            <person name="Glavina del Rio T."/>
            <person name="Dalin E."/>
            <person name="Tice H."/>
            <person name="Bruce D."/>
            <person name="Goodwin L."/>
            <person name="Pitluck S."/>
            <person name="Lcollab F.I."/>
            <person name="Brettin T."/>
            <person name="Detter J.C."/>
            <person name="Han C."/>
            <person name="Tapia R."/>
            <person name="Kuske C.R."/>
            <person name="Schmutz J."/>
            <person name="Larimer F."/>
            <person name="Land M."/>
            <person name="Hauser L."/>
            <person name="Kyrpides N."/>
            <person name="Ovchinikova G."/>
            <person name="Sieprawska-Lupa M."/>
            <person name="Whitman W.B."/>
            <person name="Woyke T."/>
        </authorList>
    </citation>
    <scope>NUCLEOTIDE SEQUENCE [LARGE SCALE GENOMIC DNA]</scope>
    <source>
        <strain evidence="2">M7</strain>
    </source>
</reference>
<dbReference type="eggNOG" id="arCOG02062">
    <property type="taxonomic scope" value="Archaea"/>
</dbReference>
<dbReference type="GeneID" id="8512957"/>
<proteinExistence type="predicted"/>
<evidence type="ECO:0000313" key="3">
    <source>
        <dbReference type="Proteomes" id="UP000002063"/>
    </source>
</evidence>
<dbReference type="RefSeq" id="WP_015732703.1">
    <property type="nucleotide sequence ID" value="NC_013407.1"/>
</dbReference>
<dbReference type="AlphaFoldDB" id="C9RFY0"/>
<dbReference type="Pfam" id="PF01206">
    <property type="entry name" value="TusA"/>
    <property type="match status" value="1"/>
</dbReference>
<dbReference type="PANTHER" id="PTHR33279">
    <property type="entry name" value="SULFUR CARRIER PROTEIN YEDF-RELATED"/>
    <property type="match status" value="1"/>
</dbReference>
<dbReference type="KEGG" id="mvu:Metvu_0623"/>
<dbReference type="EMBL" id="CP001787">
    <property type="protein sequence ID" value="ACX72482.1"/>
    <property type="molecule type" value="Genomic_DNA"/>
</dbReference>
<gene>
    <name evidence="2" type="ordered locus">Metvu_0623</name>
</gene>
<organism evidence="2 3">
    <name type="scientific">Methanocaldococcus vulcanius (strain ATCC 700851 / DSM 12094 / M7)</name>
    <name type="common">Methanococcus vulcanius</name>
    <dbReference type="NCBI Taxonomy" id="579137"/>
    <lineage>
        <taxon>Archaea</taxon>
        <taxon>Methanobacteriati</taxon>
        <taxon>Methanobacteriota</taxon>
        <taxon>Methanomada group</taxon>
        <taxon>Methanococci</taxon>
        <taxon>Methanococcales</taxon>
        <taxon>Methanocaldococcaceae</taxon>
        <taxon>Methanocaldococcus</taxon>
    </lineage>
</organism>
<protein>
    <submittedName>
        <fullName evidence="2">SirA family protein</fullName>
    </submittedName>
</protein>